<feature type="compositionally biased region" description="Basic and acidic residues" evidence="1">
    <location>
        <begin position="171"/>
        <end position="180"/>
    </location>
</feature>
<dbReference type="AlphaFoldDB" id="A0A9W6TYN7"/>
<accession>A0A9W6TYN7</accession>
<gene>
    <name evidence="2" type="ORF">Plil01_000864800</name>
</gene>
<dbReference type="Proteomes" id="UP001165083">
    <property type="component" value="Unassembled WGS sequence"/>
</dbReference>
<name>A0A9W6TYN7_9STRA</name>
<organism evidence="2 3">
    <name type="scientific">Phytophthora lilii</name>
    <dbReference type="NCBI Taxonomy" id="2077276"/>
    <lineage>
        <taxon>Eukaryota</taxon>
        <taxon>Sar</taxon>
        <taxon>Stramenopiles</taxon>
        <taxon>Oomycota</taxon>
        <taxon>Peronosporomycetes</taxon>
        <taxon>Peronosporales</taxon>
        <taxon>Peronosporaceae</taxon>
        <taxon>Phytophthora</taxon>
    </lineage>
</organism>
<keyword evidence="3" id="KW-1185">Reference proteome</keyword>
<dbReference type="EMBL" id="BSXW01000419">
    <property type="protein sequence ID" value="GMF21834.1"/>
    <property type="molecule type" value="Genomic_DNA"/>
</dbReference>
<feature type="region of interest" description="Disordered" evidence="1">
    <location>
        <begin position="158"/>
        <end position="225"/>
    </location>
</feature>
<protein>
    <submittedName>
        <fullName evidence="2">Unnamed protein product</fullName>
    </submittedName>
</protein>
<sequence length="514" mass="57223">MVKRQHTFPSVEYKDEKRFEATNGDQVSIRFEVIPIPGAVSVKAIIDALELFAYNIEINLSEAAGDITVRENDDAKLDSPVAQHRLTTTVGDFMKTDMNNVMGYRPGTCNSTEQELDDSCAMSWTRTRCFRALAGRSMMMLKAQCATCAVRMTSSSAAAATPTASSSGSEEAPRSSDETRSTQSEPEADAGAVAVAASPKRARRTAKKRAAPKPKKPKIRTNEVLQQREALVERQRVNNAMCSALHAQRLSFASTLSMVTQFFRQSSTEPFDLPARLGKDPFERQAALLKMKHDRLQVGHQFMLQRQHYLSTAEFCDRKKFEATNGDLVSMRFEILPLPGARSVKAIIDALQFFVYNIEISISEAVGDITVRENDDAKPESPVAQHRLVATVADLVQTDTNNVAFAEYRPAGPPGSEEQELGLMICDAVDEDDLFPYRPQERVRQDMTQITMVAWHQSENGEPIIVMTQWWCLRIRKSDSIYVPPFVVDRIRSGVEKVGTAMLNTARRAGGMTL</sequence>
<evidence type="ECO:0000256" key="1">
    <source>
        <dbReference type="SAM" id="MobiDB-lite"/>
    </source>
</evidence>
<reference evidence="2" key="1">
    <citation type="submission" date="2023-04" db="EMBL/GenBank/DDBJ databases">
        <title>Phytophthora lilii NBRC 32176.</title>
        <authorList>
            <person name="Ichikawa N."/>
            <person name="Sato H."/>
            <person name="Tonouchi N."/>
        </authorList>
    </citation>
    <scope>NUCLEOTIDE SEQUENCE</scope>
    <source>
        <strain evidence="2">NBRC 32176</strain>
    </source>
</reference>
<dbReference type="OrthoDB" id="118016at2759"/>
<feature type="compositionally biased region" description="Low complexity" evidence="1">
    <location>
        <begin position="158"/>
        <end position="170"/>
    </location>
</feature>
<comment type="caution">
    <text evidence="2">The sequence shown here is derived from an EMBL/GenBank/DDBJ whole genome shotgun (WGS) entry which is preliminary data.</text>
</comment>
<proteinExistence type="predicted"/>
<evidence type="ECO:0000313" key="2">
    <source>
        <dbReference type="EMBL" id="GMF21834.1"/>
    </source>
</evidence>
<feature type="compositionally biased region" description="Low complexity" evidence="1">
    <location>
        <begin position="189"/>
        <end position="199"/>
    </location>
</feature>
<evidence type="ECO:0000313" key="3">
    <source>
        <dbReference type="Proteomes" id="UP001165083"/>
    </source>
</evidence>
<feature type="compositionally biased region" description="Basic residues" evidence="1">
    <location>
        <begin position="200"/>
        <end position="219"/>
    </location>
</feature>